<dbReference type="Pfam" id="PF11162">
    <property type="entry name" value="DUF2946"/>
    <property type="match status" value="1"/>
</dbReference>
<keyword evidence="2" id="KW-0472">Membrane</keyword>
<evidence type="ECO:0000313" key="3">
    <source>
        <dbReference type="EMBL" id="PRD64688.1"/>
    </source>
</evidence>
<evidence type="ECO:0000256" key="2">
    <source>
        <dbReference type="SAM" id="Phobius"/>
    </source>
</evidence>
<accession>A0A2S9K2I7</accession>
<name>A0A2S9K2I7_9BURK</name>
<keyword evidence="4" id="KW-1185">Reference proteome</keyword>
<keyword evidence="2" id="KW-1133">Transmembrane helix</keyword>
<protein>
    <recommendedName>
        <fullName evidence="5">DUF2946 domain-containing protein</fullName>
    </recommendedName>
</protein>
<evidence type="ECO:0000313" key="4">
    <source>
        <dbReference type="Proteomes" id="UP000238589"/>
    </source>
</evidence>
<keyword evidence="2" id="KW-0812">Transmembrane</keyword>
<organism evidence="3 4">
    <name type="scientific">Malikia granosa</name>
    <dbReference type="NCBI Taxonomy" id="263067"/>
    <lineage>
        <taxon>Bacteria</taxon>
        <taxon>Pseudomonadati</taxon>
        <taxon>Pseudomonadota</taxon>
        <taxon>Betaproteobacteria</taxon>
        <taxon>Burkholderiales</taxon>
        <taxon>Comamonadaceae</taxon>
        <taxon>Malikia</taxon>
    </lineage>
</organism>
<reference evidence="3 4" key="1">
    <citation type="submission" date="2018-03" db="EMBL/GenBank/DDBJ databases">
        <title>Comparative genomics illustrates the genes involved in a hyperalkaliphilic mechanisms of Serpentinomonas isolated from highly-alkaline calcium-rich serpentinized springs.</title>
        <authorList>
            <person name="Suzuki S."/>
            <person name="Ishii S."/>
            <person name="Walworth N."/>
            <person name="Bird L."/>
            <person name="Kuenen J.G."/>
            <person name="Nealson K.H."/>
        </authorList>
    </citation>
    <scope>NUCLEOTIDE SEQUENCE [LARGE SCALE GENOMIC DNA]</scope>
    <source>
        <strain evidence="3 4">P1</strain>
    </source>
</reference>
<dbReference type="EMBL" id="PVLQ01000053">
    <property type="protein sequence ID" value="PRD64688.1"/>
    <property type="molecule type" value="Genomic_DNA"/>
</dbReference>
<dbReference type="Proteomes" id="UP000238589">
    <property type="component" value="Unassembled WGS sequence"/>
</dbReference>
<dbReference type="AlphaFoldDB" id="A0A2S9K2I7"/>
<gene>
    <name evidence="3" type="ORF">C6P64_13255</name>
</gene>
<feature type="transmembrane region" description="Helical" evidence="2">
    <location>
        <begin position="39"/>
        <end position="58"/>
    </location>
</feature>
<dbReference type="OrthoDB" id="8856151at2"/>
<evidence type="ECO:0000256" key="1">
    <source>
        <dbReference type="SAM" id="MobiDB-lite"/>
    </source>
</evidence>
<evidence type="ECO:0008006" key="5">
    <source>
        <dbReference type="Google" id="ProtNLM"/>
    </source>
</evidence>
<proteinExistence type="predicted"/>
<comment type="caution">
    <text evidence="3">The sequence shown here is derived from an EMBL/GenBank/DDBJ whole genome shotgun (WGS) entry which is preliminary data.</text>
</comment>
<sequence length="159" mass="17014">MSVKESRSAQNRRPSAPGQAGSLGSIIVTMLRNCSTRRFTAWLSMLVLVLNALMPLAAQAMRASAGAGDAIEICTSTGMVRVPTDKADSSNGTDKSRAAQMQDCPFCQLHDDQPWLPPVPVALPRVQHHADMPPAFYQAARTSAVWLTALSRGPPSLLS</sequence>
<feature type="region of interest" description="Disordered" evidence="1">
    <location>
        <begin position="1"/>
        <end position="20"/>
    </location>
</feature>
<dbReference type="InterPro" id="IPR021333">
    <property type="entry name" value="DUF2946"/>
</dbReference>